<dbReference type="OrthoDB" id="6273448at2759"/>
<keyword evidence="1" id="KW-0479">Metal-binding</keyword>
<reference evidence="7" key="1">
    <citation type="submission" date="2017-02" db="UniProtKB">
        <authorList>
            <consortium name="WormBaseParasite"/>
        </authorList>
    </citation>
    <scope>IDENTIFICATION</scope>
</reference>
<feature type="transmembrane region" description="Helical" evidence="3">
    <location>
        <begin position="20"/>
        <end position="44"/>
    </location>
</feature>
<feature type="compositionally biased region" description="Polar residues" evidence="2">
    <location>
        <begin position="61"/>
        <end position="72"/>
    </location>
</feature>
<feature type="region of interest" description="Disordered" evidence="2">
    <location>
        <begin position="947"/>
        <end position="1002"/>
    </location>
</feature>
<feature type="region of interest" description="Disordered" evidence="2">
    <location>
        <begin position="550"/>
        <end position="569"/>
    </location>
</feature>
<keyword evidence="1" id="KW-0863">Zinc-finger</keyword>
<feature type="region of interest" description="Disordered" evidence="2">
    <location>
        <begin position="692"/>
        <end position="718"/>
    </location>
</feature>
<dbReference type="Proteomes" id="UP000274504">
    <property type="component" value="Unassembled WGS sequence"/>
</dbReference>
<feature type="compositionally biased region" description="Polar residues" evidence="2">
    <location>
        <begin position="111"/>
        <end position="134"/>
    </location>
</feature>
<accession>A0A0R3SGR7</accession>
<evidence type="ECO:0000259" key="4">
    <source>
        <dbReference type="PROSITE" id="PS50157"/>
    </source>
</evidence>
<dbReference type="PROSITE" id="PS00028">
    <property type="entry name" value="ZINC_FINGER_C2H2_1"/>
    <property type="match status" value="1"/>
</dbReference>
<dbReference type="InterPro" id="IPR013087">
    <property type="entry name" value="Znf_C2H2_type"/>
</dbReference>
<evidence type="ECO:0000256" key="3">
    <source>
        <dbReference type="SAM" id="Phobius"/>
    </source>
</evidence>
<dbReference type="PROSITE" id="PS50157">
    <property type="entry name" value="ZINC_FINGER_C2H2_2"/>
    <property type="match status" value="1"/>
</dbReference>
<dbReference type="WBParaSite" id="HDID_0000411401-mRNA-1">
    <property type="protein sequence ID" value="HDID_0000411401-mRNA-1"/>
    <property type="gene ID" value="HDID_0000411401"/>
</dbReference>
<feature type="compositionally biased region" description="Polar residues" evidence="2">
    <location>
        <begin position="975"/>
        <end position="986"/>
    </location>
</feature>
<dbReference type="AlphaFoldDB" id="A0A0R3SGR7"/>
<evidence type="ECO:0000313" key="5">
    <source>
        <dbReference type="EMBL" id="VDL43907.1"/>
    </source>
</evidence>
<proteinExistence type="predicted"/>
<dbReference type="STRING" id="6216.A0A0R3SGR7"/>
<evidence type="ECO:0000256" key="2">
    <source>
        <dbReference type="SAM" id="MobiDB-lite"/>
    </source>
</evidence>
<dbReference type="SMART" id="SM00355">
    <property type="entry name" value="ZnF_C2H2"/>
    <property type="match status" value="2"/>
</dbReference>
<evidence type="ECO:0000313" key="6">
    <source>
        <dbReference type="Proteomes" id="UP000274504"/>
    </source>
</evidence>
<feature type="compositionally biased region" description="Low complexity" evidence="2">
    <location>
        <begin position="956"/>
        <end position="974"/>
    </location>
</feature>
<gene>
    <name evidence="5" type="ORF">HDID_LOCUS4112</name>
</gene>
<keyword evidence="3" id="KW-0812">Transmembrane</keyword>
<feature type="domain" description="C2H2-type" evidence="4">
    <location>
        <begin position="173"/>
        <end position="203"/>
    </location>
</feature>
<reference evidence="5 6" key="2">
    <citation type="submission" date="2018-11" db="EMBL/GenBank/DDBJ databases">
        <authorList>
            <consortium name="Pathogen Informatics"/>
        </authorList>
    </citation>
    <scope>NUCLEOTIDE SEQUENCE [LARGE SCALE GENOMIC DNA]</scope>
</reference>
<sequence length="1002" mass="105660">MIVHRSIYADFLYGTLAGKILTTILGKLHIFFLLSSPLVAFSLLRASLWIPRKSLTKDKPINTSTQPNQSGKTMVRTAKDEKLKTGVKRTRGRPRTKEPKNSPPSKRHKLSNTGSTNGTKSPQREGSLSPNHQEPPQLEPMPAVEEEDDLDIPLGYTGLNSVDEHLLPGKCIVICPLPTCRKKYANPIELVSHLRNYHEKEKFSSLKLYTCPTCLKTRFSSHTTSSDVTLLAEHAERYHGQTLSQNDFVYFCTVVMDILTDDKAIQKKEENNVKKEFVGTAQHQNSDSPYHPILPFVPNSTAASDNRSAMSDSICRFLQPSLPPCLIANDKLVTHMRTTKLRACWRGVVCVLLNLGLIGFLLRLAIVVTQTSKLIESNATKVTRVNTDSLGLRMPSQTGHFIQISPVAQSLPNNVPTAVSGTATPPSYFTALAAVAGQLPSGAFLLSSPSTSNPVVTTKTSAEQPILIAPSSSIYTSPSKPLPVLITSSSAVGDTNQTASSSNNLQPPQSPTAAAAIATLKQLIQSASTTVKPQQHQAPSQTTAAITLGSASFLPSPSGHPQIASSTTPVTKVVTKSEQSSATPIGYPFVQGGAALVTSPGAELETTTDLSSYASASADLLTLARLSVNQATVDALNNSVNTTATSANYQQNAGGKIVQESTGPVLPAQTTGQLTTPSTTPLRNRRLLPRKTAPLPPATISVTTQANQPGGAGTPVPIRKRVALPPLAVKPPKEMTPTSTALDGITGAPVVTTTTCVSEEAPVMTAALINPSPAAASTTTLIPSTLNNMLAKSRLLTSTSTPTTFINVPVRPVISAATALAAAAVVPSSTSNNAQQSTVPSPSQHLIQRMMPAIRPTPLQKILPRPNASAASGVTTVAQSTPVVSTQTITVTPTSKEIRHSLLYSVAQASLIAQTPVTMVAPSLASVVVTTPTPTVVVTPSAPIKSNPQVVNGNRNVPSTSASTTTTVNASTTSIQQQPPANTPLSSDEGHLVICTSPSEMK</sequence>
<dbReference type="GO" id="GO:0008270">
    <property type="term" value="F:zinc ion binding"/>
    <property type="evidence" value="ECO:0007669"/>
    <property type="project" value="UniProtKB-KW"/>
</dbReference>
<keyword evidence="1" id="KW-0862">Zinc</keyword>
<feature type="region of interest" description="Disordered" evidence="2">
    <location>
        <begin position="57"/>
        <end position="139"/>
    </location>
</feature>
<dbReference type="EMBL" id="UYSG01001447">
    <property type="protein sequence ID" value="VDL43907.1"/>
    <property type="molecule type" value="Genomic_DNA"/>
</dbReference>
<keyword evidence="3" id="KW-0472">Membrane</keyword>
<feature type="transmembrane region" description="Helical" evidence="3">
    <location>
        <begin position="343"/>
        <end position="366"/>
    </location>
</feature>
<evidence type="ECO:0000313" key="7">
    <source>
        <dbReference type="WBParaSite" id="HDID_0000411401-mRNA-1"/>
    </source>
</evidence>
<feature type="region of interest" description="Disordered" evidence="2">
    <location>
        <begin position="493"/>
        <end position="512"/>
    </location>
</feature>
<organism evidence="7">
    <name type="scientific">Hymenolepis diminuta</name>
    <name type="common">Rat tapeworm</name>
    <dbReference type="NCBI Taxonomy" id="6216"/>
    <lineage>
        <taxon>Eukaryota</taxon>
        <taxon>Metazoa</taxon>
        <taxon>Spiralia</taxon>
        <taxon>Lophotrochozoa</taxon>
        <taxon>Platyhelminthes</taxon>
        <taxon>Cestoda</taxon>
        <taxon>Eucestoda</taxon>
        <taxon>Cyclophyllidea</taxon>
        <taxon>Hymenolepididae</taxon>
        <taxon>Hymenolepis</taxon>
    </lineage>
</organism>
<protein>
    <submittedName>
        <fullName evidence="7">C2H2-type domain-containing protein</fullName>
    </submittedName>
</protein>
<keyword evidence="3" id="KW-1133">Transmembrane helix</keyword>
<name>A0A0R3SGR7_HYMDI</name>
<evidence type="ECO:0000256" key="1">
    <source>
        <dbReference type="PROSITE-ProRule" id="PRU00042"/>
    </source>
</evidence>
<feature type="compositionally biased region" description="Basic residues" evidence="2">
    <location>
        <begin position="85"/>
        <end position="94"/>
    </location>
</feature>